<comment type="caution">
    <text evidence="11">The sequence shown here is derived from an EMBL/GenBank/DDBJ whole genome shotgun (WGS) entry which is preliminary data.</text>
</comment>
<keyword evidence="1 10" id="KW-1003">Cell membrane</keyword>
<organism evidence="11">
    <name type="scientific">Acidobacterium capsulatum</name>
    <dbReference type="NCBI Taxonomy" id="33075"/>
    <lineage>
        <taxon>Bacteria</taxon>
        <taxon>Pseudomonadati</taxon>
        <taxon>Acidobacteriota</taxon>
        <taxon>Terriglobia</taxon>
        <taxon>Terriglobales</taxon>
        <taxon>Acidobacteriaceae</taxon>
        <taxon>Acidobacterium</taxon>
    </lineage>
</organism>
<comment type="subcellular location">
    <subcellularLocation>
        <location evidence="10">Cell membrane</location>
        <topology evidence="10">Multi-pass membrane protein</topology>
    </subcellularLocation>
</comment>
<name>A0A7V4XTQ6_9BACT</name>
<dbReference type="NCBIfam" id="TIGR00023">
    <property type="entry name" value="glycerol-3-phosphate 1-O-acyltransferase PlsY"/>
    <property type="match status" value="1"/>
</dbReference>
<dbReference type="EMBL" id="DTKL01000062">
    <property type="protein sequence ID" value="HGY94972.1"/>
    <property type="molecule type" value="Genomic_DNA"/>
</dbReference>
<evidence type="ECO:0000256" key="6">
    <source>
        <dbReference type="ARBA" id="ARBA00023098"/>
    </source>
</evidence>
<dbReference type="InterPro" id="IPR003811">
    <property type="entry name" value="G3P_acylTferase_PlsY"/>
</dbReference>
<accession>A0A7V4XTQ6</accession>
<evidence type="ECO:0000256" key="4">
    <source>
        <dbReference type="ARBA" id="ARBA00022692"/>
    </source>
</evidence>
<dbReference type="SMART" id="SM01207">
    <property type="entry name" value="G3P_acyltransf"/>
    <property type="match status" value="1"/>
</dbReference>
<dbReference type="PANTHER" id="PTHR30309">
    <property type="entry name" value="INNER MEMBRANE PROTEIN YGIH"/>
    <property type="match status" value="1"/>
</dbReference>
<proteinExistence type="inferred from homology"/>
<dbReference type="HAMAP" id="MF_01043">
    <property type="entry name" value="PlsY"/>
    <property type="match status" value="1"/>
</dbReference>
<keyword evidence="7 10" id="KW-0472">Membrane</keyword>
<dbReference type="GO" id="GO:0008654">
    <property type="term" value="P:phospholipid biosynthetic process"/>
    <property type="evidence" value="ECO:0007669"/>
    <property type="project" value="UniProtKB-UniRule"/>
</dbReference>
<dbReference type="AlphaFoldDB" id="A0A7V4XTQ6"/>
<evidence type="ECO:0000256" key="8">
    <source>
        <dbReference type="ARBA" id="ARBA00023209"/>
    </source>
</evidence>
<comment type="function">
    <text evidence="10">Catalyzes the transfer of an acyl group from acyl-phosphate (acyl-PO(4)) to glycerol-3-phosphate (G3P) to form lysophosphatidic acid (LPA). This enzyme utilizes acyl-phosphate as fatty acyl donor, but not acyl-CoA or acyl-ACP.</text>
</comment>
<evidence type="ECO:0000256" key="5">
    <source>
        <dbReference type="ARBA" id="ARBA00022989"/>
    </source>
</evidence>
<dbReference type="Pfam" id="PF02660">
    <property type="entry name" value="G3P_acyltransf"/>
    <property type="match status" value="1"/>
</dbReference>
<keyword evidence="4 10" id="KW-0812">Transmembrane</keyword>
<gene>
    <name evidence="10 11" type="primary">plsY</name>
    <name evidence="11" type="ORF">ENW50_09875</name>
</gene>
<dbReference type="GO" id="GO:0043772">
    <property type="term" value="F:acyl-phosphate glycerol-3-phosphate acyltransferase activity"/>
    <property type="evidence" value="ECO:0007669"/>
    <property type="project" value="UniProtKB-UniRule"/>
</dbReference>
<evidence type="ECO:0000256" key="3">
    <source>
        <dbReference type="ARBA" id="ARBA00022679"/>
    </source>
</evidence>
<keyword evidence="5 10" id="KW-1133">Transmembrane helix</keyword>
<dbReference type="UniPathway" id="UPA00085"/>
<feature type="transmembrane region" description="Helical" evidence="10">
    <location>
        <begin position="118"/>
        <end position="142"/>
    </location>
</feature>
<comment type="similarity">
    <text evidence="10">Belongs to the PlsY family.</text>
</comment>
<keyword evidence="8 10" id="KW-0594">Phospholipid biosynthesis</keyword>
<evidence type="ECO:0000256" key="7">
    <source>
        <dbReference type="ARBA" id="ARBA00023136"/>
    </source>
</evidence>
<comment type="pathway">
    <text evidence="10">Lipid metabolism; phospholipid metabolism.</text>
</comment>
<keyword evidence="6 10" id="KW-0443">Lipid metabolism</keyword>
<keyword evidence="9 10" id="KW-1208">Phospholipid metabolism</keyword>
<evidence type="ECO:0000256" key="9">
    <source>
        <dbReference type="ARBA" id="ARBA00023264"/>
    </source>
</evidence>
<comment type="catalytic activity">
    <reaction evidence="10">
        <text>an acyl phosphate + sn-glycerol 3-phosphate = a 1-acyl-sn-glycero-3-phosphate + phosphate</text>
        <dbReference type="Rhea" id="RHEA:34075"/>
        <dbReference type="ChEBI" id="CHEBI:43474"/>
        <dbReference type="ChEBI" id="CHEBI:57597"/>
        <dbReference type="ChEBI" id="CHEBI:57970"/>
        <dbReference type="ChEBI" id="CHEBI:59918"/>
        <dbReference type="EC" id="2.3.1.275"/>
    </reaction>
</comment>
<keyword evidence="11" id="KW-0012">Acyltransferase</keyword>
<feature type="transmembrane region" description="Helical" evidence="10">
    <location>
        <begin position="174"/>
        <end position="191"/>
    </location>
</feature>
<evidence type="ECO:0000256" key="2">
    <source>
        <dbReference type="ARBA" id="ARBA00022516"/>
    </source>
</evidence>
<dbReference type="GO" id="GO:0005886">
    <property type="term" value="C:plasma membrane"/>
    <property type="evidence" value="ECO:0007669"/>
    <property type="project" value="UniProtKB-SubCell"/>
</dbReference>
<feature type="transmembrane region" description="Helical" evidence="10">
    <location>
        <begin position="148"/>
        <end position="167"/>
    </location>
</feature>
<evidence type="ECO:0000256" key="10">
    <source>
        <dbReference type="HAMAP-Rule" id="MF_01043"/>
    </source>
</evidence>
<keyword evidence="2 10" id="KW-0444">Lipid biosynthesis</keyword>
<dbReference type="EC" id="2.3.1.275" evidence="10"/>
<keyword evidence="3 10" id="KW-0808">Transferase</keyword>
<sequence length="214" mass="22892">MPYVTVIVLAAAAYLLGSIPFGFLLVKYVRKEDIRQKGSGNIGATNVVRSGAKGLGALTFLLDACKGALAVLLCGWLGAHSPLPAVSSSDALALGALFAILGHIYPVWLGFKGGKGVATAFGVFIALAPWPALCSLGLFILLFAVSRYVSLGSIVATIFFPIFAWLLPNRPQGTLMWSVILFLAVLVIYKHRQNIVRLLRGTEYRFGKPRTEAA</sequence>
<feature type="transmembrane region" description="Helical" evidence="10">
    <location>
        <begin position="91"/>
        <end position="111"/>
    </location>
</feature>
<reference evidence="11" key="1">
    <citation type="journal article" date="2020" name="mSystems">
        <title>Genome- and Community-Level Interaction Insights into Carbon Utilization and Element Cycling Functions of Hydrothermarchaeota in Hydrothermal Sediment.</title>
        <authorList>
            <person name="Zhou Z."/>
            <person name="Liu Y."/>
            <person name="Xu W."/>
            <person name="Pan J."/>
            <person name="Luo Z.H."/>
            <person name="Li M."/>
        </authorList>
    </citation>
    <scope>NUCLEOTIDE SEQUENCE [LARGE SCALE GENOMIC DNA]</scope>
    <source>
        <strain evidence="11">SpSt-855</strain>
    </source>
</reference>
<feature type="transmembrane region" description="Helical" evidence="10">
    <location>
        <begin position="6"/>
        <end position="26"/>
    </location>
</feature>
<evidence type="ECO:0000313" key="11">
    <source>
        <dbReference type="EMBL" id="HGY94972.1"/>
    </source>
</evidence>
<protein>
    <recommendedName>
        <fullName evidence="10">Glycerol-3-phosphate acyltransferase</fullName>
    </recommendedName>
    <alternativeName>
        <fullName evidence="10">Acyl-PO4 G3P acyltransferase</fullName>
    </alternativeName>
    <alternativeName>
        <fullName evidence="10">Acyl-phosphate--glycerol-3-phosphate acyltransferase</fullName>
    </alternativeName>
    <alternativeName>
        <fullName evidence="10">G3P acyltransferase</fullName>
        <shortName evidence="10">GPAT</shortName>
        <ecNumber evidence="10">2.3.1.275</ecNumber>
    </alternativeName>
    <alternativeName>
        <fullName evidence="10">Lysophosphatidic acid synthase</fullName>
        <shortName evidence="10">LPA synthase</shortName>
    </alternativeName>
</protein>
<evidence type="ECO:0000256" key="1">
    <source>
        <dbReference type="ARBA" id="ARBA00022475"/>
    </source>
</evidence>
<comment type="subunit">
    <text evidence="10">Probably interacts with PlsX.</text>
</comment>
<dbReference type="PANTHER" id="PTHR30309:SF0">
    <property type="entry name" value="GLYCEROL-3-PHOSPHATE ACYLTRANSFERASE-RELATED"/>
    <property type="match status" value="1"/>
</dbReference>